<accession>A0A8T9Q7J2</accession>
<proteinExistence type="predicted"/>
<dbReference type="KEGG" id="hcu:MUN79_26055"/>
<evidence type="ECO:0000313" key="1">
    <source>
        <dbReference type="EMBL" id="UOQ72008.1"/>
    </source>
</evidence>
<protein>
    <submittedName>
        <fullName evidence="1">Uncharacterized protein</fullName>
    </submittedName>
</protein>
<dbReference type="EMBL" id="CP095046">
    <property type="protein sequence ID" value="UOQ72008.1"/>
    <property type="molecule type" value="Genomic_DNA"/>
</dbReference>
<evidence type="ECO:0000313" key="2">
    <source>
        <dbReference type="Proteomes" id="UP000831796"/>
    </source>
</evidence>
<sequence length="274" mass="31377">MRIYLVVLLFLFQLPARASQIVVGIWSKNFLAWDVWEQQMPKLTHRLLLYNQVAREVALEIRLLRFKEKNTQFITVPTHKVLLRVKLQPGQLAQFKYPKQGTGHDYMEFFENGQRVGIQEINAAQPPATVLRPDFRYYTANSANFGQLGYWLALESLYQQPGPARLALTIPKGYDEAYQLVKVTAGMDTLSPRSSNLDSLRITDAAIVRLDNQSWGAVLPRPALPESAAPALFTLETQYMSNSYYYDEQKVKHPRLESSGGARRFIPVFARPRD</sequence>
<dbReference type="Proteomes" id="UP000831796">
    <property type="component" value="Chromosome"/>
</dbReference>
<keyword evidence="2" id="KW-1185">Reference proteome</keyword>
<reference evidence="1" key="1">
    <citation type="submission" date="2022-04" db="EMBL/GenBank/DDBJ databases">
        <title>Hymenobacter sp. isolated from the air.</title>
        <authorList>
            <person name="Won M."/>
            <person name="Lee C.-M."/>
            <person name="Woen H.-Y."/>
            <person name="Kwon S.-W."/>
        </authorList>
    </citation>
    <scope>NUCLEOTIDE SEQUENCE</scope>
    <source>
        <strain evidence="1">5116S-3</strain>
    </source>
</reference>
<gene>
    <name evidence="1" type="ORF">MUN79_26055</name>
</gene>
<dbReference type="AlphaFoldDB" id="A0A8T9Q7J2"/>
<organism evidence="1 2">
    <name type="scientific">Hymenobacter cellulosilyticus</name>
    <dbReference type="NCBI Taxonomy" id="2932248"/>
    <lineage>
        <taxon>Bacteria</taxon>
        <taxon>Pseudomonadati</taxon>
        <taxon>Bacteroidota</taxon>
        <taxon>Cytophagia</taxon>
        <taxon>Cytophagales</taxon>
        <taxon>Hymenobacteraceae</taxon>
        <taxon>Hymenobacter</taxon>
    </lineage>
</organism>
<name>A0A8T9Q7J2_9BACT</name>
<dbReference type="RefSeq" id="WP_244675407.1">
    <property type="nucleotide sequence ID" value="NZ_CP095046.1"/>
</dbReference>